<evidence type="ECO:0000313" key="2">
    <source>
        <dbReference type="Proteomes" id="UP000030302"/>
    </source>
</evidence>
<dbReference type="Pfam" id="PF10616">
    <property type="entry name" value="DUF2471"/>
    <property type="match status" value="1"/>
</dbReference>
<dbReference type="RefSeq" id="WP_052134462.1">
    <property type="nucleotide sequence ID" value="NZ_CP009962.1"/>
</dbReference>
<dbReference type="HOGENOM" id="CLU_2286696_0_0_4"/>
<protein>
    <submittedName>
        <fullName evidence="1">Uncharacterized protein</fullName>
    </submittedName>
</protein>
<sequence length="101" mass="11480">MEVVRRFELDAITEGLKTTIARIVVSHRSAGEILTWSLMHDIENQAMRALEQSGNFDLTHLKLLRAYPTAYPHTDDPVNFGNATGLPVALSLIYKEYRRSH</sequence>
<dbReference type="Proteomes" id="UP000030302">
    <property type="component" value="Chromosome"/>
</dbReference>
<dbReference type="AlphaFoldDB" id="A0A0A1F480"/>
<keyword evidence="2" id="KW-1185">Reference proteome</keyword>
<accession>A0A0A1F480</accession>
<gene>
    <name evidence="1" type="ORF">LT85_0166</name>
</gene>
<dbReference type="EMBL" id="CP009962">
    <property type="protein sequence ID" value="AIY39326.1"/>
    <property type="molecule type" value="Genomic_DNA"/>
</dbReference>
<reference evidence="2" key="1">
    <citation type="journal article" date="2014" name="Soil Biol. Biochem.">
        <title>Structure and function of bacterial communities in ageing soils: Insights from the Mendocino ecological staircase.</title>
        <authorList>
            <person name="Uroz S."/>
            <person name="Tech J.J."/>
            <person name="Sawaya N.A."/>
            <person name="Frey-Klett P."/>
            <person name="Leveau J.H.J."/>
        </authorList>
    </citation>
    <scope>NUCLEOTIDE SEQUENCE [LARGE SCALE GENOMIC DNA]</scope>
    <source>
        <strain evidence="2">Cal35</strain>
    </source>
</reference>
<dbReference type="InterPro" id="IPR018894">
    <property type="entry name" value="DUF2471"/>
</dbReference>
<dbReference type="OrthoDB" id="8777060at2"/>
<organism evidence="1 2">
    <name type="scientific">Collimonas arenae</name>
    <dbReference type="NCBI Taxonomy" id="279058"/>
    <lineage>
        <taxon>Bacteria</taxon>
        <taxon>Pseudomonadati</taxon>
        <taxon>Pseudomonadota</taxon>
        <taxon>Betaproteobacteria</taxon>
        <taxon>Burkholderiales</taxon>
        <taxon>Oxalobacteraceae</taxon>
        <taxon>Collimonas</taxon>
    </lineage>
</organism>
<name>A0A0A1F480_9BURK</name>
<dbReference type="KEGG" id="care:LT85_0166"/>
<dbReference type="STRING" id="279058.LT85_0166"/>
<evidence type="ECO:0000313" key="1">
    <source>
        <dbReference type="EMBL" id="AIY39326.1"/>
    </source>
</evidence>
<proteinExistence type="predicted"/>